<keyword evidence="1" id="KW-1133">Transmembrane helix</keyword>
<sequence length="30" mass="3304">MLLLSLVRECVLFVVCVNLISLALVFLLLG</sequence>
<keyword evidence="1" id="KW-0472">Membrane</keyword>
<accession>A0A2P2ILQ9</accession>
<dbReference type="EMBL" id="GGEC01001689">
    <property type="protein sequence ID" value="MBW82172.1"/>
    <property type="molecule type" value="Transcribed_RNA"/>
</dbReference>
<protein>
    <submittedName>
        <fullName evidence="2">Uncharacterized protein</fullName>
    </submittedName>
</protein>
<feature type="transmembrane region" description="Helical" evidence="1">
    <location>
        <begin position="6"/>
        <end position="29"/>
    </location>
</feature>
<name>A0A2P2ILQ9_RHIMU</name>
<organism evidence="2">
    <name type="scientific">Rhizophora mucronata</name>
    <name type="common">Asiatic mangrove</name>
    <dbReference type="NCBI Taxonomy" id="61149"/>
    <lineage>
        <taxon>Eukaryota</taxon>
        <taxon>Viridiplantae</taxon>
        <taxon>Streptophyta</taxon>
        <taxon>Embryophyta</taxon>
        <taxon>Tracheophyta</taxon>
        <taxon>Spermatophyta</taxon>
        <taxon>Magnoliopsida</taxon>
        <taxon>eudicotyledons</taxon>
        <taxon>Gunneridae</taxon>
        <taxon>Pentapetalae</taxon>
        <taxon>rosids</taxon>
        <taxon>fabids</taxon>
        <taxon>Malpighiales</taxon>
        <taxon>Rhizophoraceae</taxon>
        <taxon>Rhizophora</taxon>
    </lineage>
</organism>
<dbReference type="AlphaFoldDB" id="A0A2P2ILQ9"/>
<reference evidence="2" key="1">
    <citation type="submission" date="2018-02" db="EMBL/GenBank/DDBJ databases">
        <title>Rhizophora mucronata_Transcriptome.</title>
        <authorList>
            <person name="Meera S.P."/>
            <person name="Sreeshan A."/>
            <person name="Augustine A."/>
        </authorList>
    </citation>
    <scope>NUCLEOTIDE SEQUENCE</scope>
    <source>
        <tissue evidence="2">Leaf</tissue>
    </source>
</reference>
<proteinExistence type="predicted"/>
<evidence type="ECO:0000313" key="2">
    <source>
        <dbReference type="EMBL" id="MBW82172.1"/>
    </source>
</evidence>
<evidence type="ECO:0000256" key="1">
    <source>
        <dbReference type="SAM" id="Phobius"/>
    </source>
</evidence>
<keyword evidence="1" id="KW-0812">Transmembrane</keyword>